<dbReference type="Gene3D" id="3.30.420.130">
    <property type="entry name" value="Dinitrogenase iron-molybdenum cofactor biosynthesis domain"/>
    <property type="match status" value="1"/>
</dbReference>
<protein>
    <submittedName>
        <fullName evidence="3">Dinitrogenase iron-molybdenum cofactor biosynthesis protein</fullName>
    </submittedName>
</protein>
<dbReference type="PANTHER" id="PTHR42983:SF1">
    <property type="entry name" value="IRON-MOLYBDENUM PROTEIN"/>
    <property type="match status" value="1"/>
</dbReference>
<dbReference type="InterPro" id="IPR033913">
    <property type="entry name" value="MTH1175_dom"/>
</dbReference>
<evidence type="ECO:0000313" key="4">
    <source>
        <dbReference type="Proteomes" id="UP000186940"/>
    </source>
</evidence>
<dbReference type="InterPro" id="IPR036105">
    <property type="entry name" value="DiNase_FeMo-co_biosyn_sf"/>
</dbReference>
<sequence length="191" mass="19580">MKICVTSTGSDLDAQVDPRFGRCQYFMIIDPDTMEFEAIPNEGIGASSGAGIQAAQTVANRGVDVLISGNVGPNAFQTLTAAGVRVLTGASGTIRDAIEMYRAGKLSETAGATVPGHAGMPPSTPETFAGGGAGMGMGGRRGMGRGGGGGGRGMGMPEQVPPQPSTNIDALLERVDKLEKELEEVKRKVGR</sequence>
<proteinExistence type="predicted"/>
<feature type="region of interest" description="Disordered" evidence="1">
    <location>
        <begin position="144"/>
        <end position="166"/>
    </location>
</feature>
<dbReference type="InterPro" id="IPR003731">
    <property type="entry name" value="Di-Nase_FeMo-co_biosynth"/>
</dbReference>
<dbReference type="SUPFAM" id="SSF53146">
    <property type="entry name" value="Nitrogenase accessory factor-like"/>
    <property type="match status" value="1"/>
</dbReference>
<dbReference type="Pfam" id="PF02579">
    <property type="entry name" value="Nitro_FeMo-Co"/>
    <property type="match status" value="1"/>
</dbReference>
<feature type="domain" description="Dinitrogenase iron-molybdenum cofactor biosynthesis" evidence="2">
    <location>
        <begin position="13"/>
        <end position="102"/>
    </location>
</feature>
<organism evidence="3 4">
    <name type="scientific">Candidatus Syntropharchaeum caldarium</name>
    <dbReference type="NCBI Taxonomy" id="1838285"/>
    <lineage>
        <taxon>Archaea</taxon>
        <taxon>Methanobacteriati</taxon>
        <taxon>Methanobacteriota</taxon>
        <taxon>Stenosarchaea group</taxon>
        <taxon>Methanomicrobia</taxon>
        <taxon>Methanosarcinales</taxon>
        <taxon>ANME-2 cluster</taxon>
        <taxon>Candidatus Syntropharchaeum</taxon>
    </lineage>
</organism>
<comment type="caution">
    <text evidence="3">The sequence shown here is derived from an EMBL/GenBank/DDBJ whole genome shotgun (WGS) entry which is preliminary data.</text>
</comment>
<reference evidence="3" key="1">
    <citation type="submission" date="2016-05" db="EMBL/GenBank/DDBJ databases">
        <title>Microbial consortia oxidize butane by reversing methanogenesis.</title>
        <authorList>
            <person name="Laso-Perez R."/>
            <person name="Richter M."/>
            <person name="Wegener G."/>
            <person name="Musat F."/>
        </authorList>
    </citation>
    <scope>NUCLEOTIDE SEQUENCE [LARGE SCALE GENOMIC DNA]</scope>
    <source>
        <strain evidence="3">BOX2</strain>
    </source>
</reference>
<dbReference type="AlphaFoldDB" id="A0A1F2PA15"/>
<dbReference type="Pfam" id="PF17253">
    <property type="entry name" value="DUF5320"/>
    <property type="match status" value="1"/>
</dbReference>
<dbReference type="CDD" id="cd00851">
    <property type="entry name" value="MTH1175"/>
    <property type="match status" value="1"/>
</dbReference>
<dbReference type="EMBL" id="LYOS01000003">
    <property type="protein sequence ID" value="OFV67885.1"/>
    <property type="molecule type" value="Genomic_DNA"/>
</dbReference>
<dbReference type="Proteomes" id="UP000186940">
    <property type="component" value="Unassembled WGS sequence"/>
</dbReference>
<keyword evidence="4" id="KW-1185">Reference proteome</keyword>
<gene>
    <name evidence="3" type="ORF">SCAL_001260</name>
</gene>
<dbReference type="STRING" id="1838285.SCAL_001260"/>
<feature type="compositionally biased region" description="Gly residues" evidence="1">
    <location>
        <begin position="144"/>
        <end position="154"/>
    </location>
</feature>
<evidence type="ECO:0000256" key="1">
    <source>
        <dbReference type="SAM" id="MobiDB-lite"/>
    </source>
</evidence>
<accession>A0A1F2PA15</accession>
<dbReference type="PANTHER" id="PTHR42983">
    <property type="entry name" value="DINITROGENASE IRON-MOLYBDENUM COFACTOR PROTEIN-RELATED"/>
    <property type="match status" value="1"/>
</dbReference>
<evidence type="ECO:0000313" key="3">
    <source>
        <dbReference type="EMBL" id="OFV67885.1"/>
    </source>
</evidence>
<name>A0A1F2PA15_9EURY</name>
<dbReference type="InterPro" id="IPR035205">
    <property type="entry name" value="DUF5320"/>
</dbReference>
<evidence type="ECO:0000259" key="2">
    <source>
        <dbReference type="Pfam" id="PF02579"/>
    </source>
</evidence>